<dbReference type="AlphaFoldDB" id="A0A6S6UBM5"/>
<feature type="domain" description="Fibrobacter succinogenes major paralogous" evidence="1">
    <location>
        <begin position="53"/>
        <end position="223"/>
    </location>
</feature>
<reference evidence="2" key="1">
    <citation type="submission" date="2020-01" db="EMBL/GenBank/DDBJ databases">
        <authorList>
            <person name="Meier V. D."/>
            <person name="Meier V D."/>
        </authorList>
    </citation>
    <scope>NUCLEOTIDE SEQUENCE</scope>
    <source>
        <strain evidence="2">HLG_WM_MAG_10</strain>
    </source>
</reference>
<name>A0A6S6UBM5_9BACT</name>
<accession>A0A6S6UBM5</accession>
<organism evidence="2">
    <name type="scientific">uncultured Aureispira sp</name>
    <dbReference type="NCBI Taxonomy" id="1331704"/>
    <lineage>
        <taxon>Bacteria</taxon>
        <taxon>Pseudomonadati</taxon>
        <taxon>Bacteroidota</taxon>
        <taxon>Saprospiria</taxon>
        <taxon>Saprospirales</taxon>
        <taxon>Saprospiraceae</taxon>
        <taxon>Aureispira</taxon>
        <taxon>environmental samples</taxon>
    </lineage>
</organism>
<dbReference type="InterPro" id="IPR011871">
    <property type="entry name" value="Fib_succ_major"/>
</dbReference>
<dbReference type="NCBIfam" id="TIGR02145">
    <property type="entry name" value="Fib_succ_major"/>
    <property type="match status" value="1"/>
</dbReference>
<dbReference type="PROSITE" id="PS51257">
    <property type="entry name" value="PROKAR_LIPOPROTEIN"/>
    <property type="match status" value="1"/>
</dbReference>
<proteinExistence type="predicted"/>
<dbReference type="Pfam" id="PF09603">
    <property type="entry name" value="Fib_succ_major"/>
    <property type="match status" value="1"/>
</dbReference>
<evidence type="ECO:0000259" key="1">
    <source>
        <dbReference type="Pfam" id="PF09603"/>
    </source>
</evidence>
<gene>
    <name evidence="2" type="ORF">HELGO_WM23977</name>
</gene>
<evidence type="ECO:0000313" key="2">
    <source>
        <dbReference type="EMBL" id="CAA6829178.1"/>
    </source>
</evidence>
<sequence length="225" mass="25700">MNTKIVVFLSLFLFLLAGCGKEKDGKYYNLDNGLSLDGTSLLDFRDDQVYEVIEIGDQAWMAEELRYVTPNSKARKNIQLYSWEELMQESLSSNTVPSHVQGICPKGWHVPSNAEWDLLVDYLIILVTESIDSHDISRVHETVAKGLKSETGWPPYHNYFEWVDANGTNTFGFNAFPSSSSHIGFWSSTESDSLYALPFQLMHVQTIQQFIEDKRQQNACRCLKN</sequence>
<protein>
    <recommendedName>
        <fullName evidence="1">Fibrobacter succinogenes major paralogous domain-containing protein</fullName>
    </recommendedName>
</protein>
<dbReference type="EMBL" id="CACVAQ010000469">
    <property type="protein sequence ID" value="CAA6829178.1"/>
    <property type="molecule type" value="Genomic_DNA"/>
</dbReference>